<name>A0ABZ0JV19_9GAMM</name>
<dbReference type="InterPro" id="IPR025738">
    <property type="entry name" value="BatD"/>
</dbReference>
<dbReference type="PANTHER" id="PTHR40940">
    <property type="entry name" value="PROTEIN BATD-RELATED"/>
    <property type="match status" value="1"/>
</dbReference>
<feature type="domain" description="DUF7939" evidence="4">
    <location>
        <begin position="450"/>
        <end position="522"/>
    </location>
</feature>
<dbReference type="Proteomes" id="UP001529491">
    <property type="component" value="Chromosome"/>
</dbReference>
<gene>
    <name evidence="5" type="ORF">RGE70_11885</name>
</gene>
<keyword evidence="6" id="KW-1185">Reference proteome</keyword>
<evidence type="ECO:0000256" key="1">
    <source>
        <dbReference type="SAM" id="MobiDB-lite"/>
    </source>
</evidence>
<accession>A0ABZ0JV19</accession>
<dbReference type="Pfam" id="PF13584">
    <property type="entry name" value="BatD"/>
    <property type="match status" value="1"/>
</dbReference>
<reference evidence="5 6" key="1">
    <citation type="submission" date="2023-10" db="EMBL/GenBank/DDBJ databases">
        <title>Complete genome sequence of Shewanella sp. DAU334.</title>
        <authorList>
            <person name="Lee Y.-S."/>
            <person name="Jeong H.-R."/>
            <person name="Hwang E.-J."/>
            <person name="Choi Y.-L."/>
            <person name="Kim G.-D."/>
        </authorList>
    </citation>
    <scope>NUCLEOTIDE SEQUENCE [LARGE SCALE GENOMIC DNA]</scope>
    <source>
        <strain evidence="5 6">DAU334</strain>
    </source>
</reference>
<evidence type="ECO:0000313" key="5">
    <source>
        <dbReference type="EMBL" id="WOT04033.1"/>
    </source>
</evidence>
<keyword evidence="2" id="KW-0472">Membrane</keyword>
<dbReference type="InterPro" id="IPR057699">
    <property type="entry name" value="DUF7939"/>
</dbReference>
<dbReference type="EMBL" id="CP136522">
    <property type="protein sequence ID" value="WOT04033.1"/>
    <property type="molecule type" value="Genomic_DNA"/>
</dbReference>
<feature type="signal peptide" evidence="3">
    <location>
        <begin position="1"/>
        <end position="22"/>
    </location>
</feature>
<feature type="chain" id="PRO_5047352844" evidence="3">
    <location>
        <begin position="23"/>
        <end position="544"/>
    </location>
</feature>
<dbReference type="PANTHER" id="PTHR40940:SF1">
    <property type="entry name" value="PROTEIN BATD"/>
    <property type="match status" value="1"/>
</dbReference>
<dbReference type="RefSeq" id="WP_310471662.1">
    <property type="nucleotide sequence ID" value="NZ_CP136522.1"/>
</dbReference>
<sequence length="544" mass="60134">MVIRQLFTLLFIALMSASPAYALTSLQASVDRNPVIEGESLVLTVIADDDLNSGDLNTSPLLNDFIVGRTSISRSKQIVNFNARNETRWQVLLSPKSRGDITIPSFNINGVFSSPIKLSVVSTDSQPQQMQNIFMRSSLSSTEAYVGQMLIYKVKLYLALELQRGVLSAPVLDGAQIKQLGEDKDTNEIVNGKRYRVIERAYAIIADQPGELTIEGASFSGDVLMQSKRNGGMFSFNESRPTQSQAPKSVVLINPEPVEYHGQWLVSDLVLLKEDWPETPVEYKVGDPITRTITLLASNTDETSLPEITLTTPPELKTYPEKAQRQSILRDNQMVSQLVQTTAIVATKPGTYTLPKIKIPWWNPHLKQQQFATLPARTVVVVAGEQTAAVIMPTPTEGTTNNAGFWPWLTAGFALLWLITLVLWLNAKKQPSVSSVKPSRESSDKNRPNSPRSQLKQSCAEQVPTKVINALIAYYSQVYAKPMSLQDIGNTSTVLAELITSLQQSAYSPNEIKIDYNQLLKLALSAKVDKKKRNALSLNSLNPS</sequence>
<evidence type="ECO:0000256" key="2">
    <source>
        <dbReference type="SAM" id="Phobius"/>
    </source>
</evidence>
<feature type="transmembrane region" description="Helical" evidence="2">
    <location>
        <begin position="405"/>
        <end position="425"/>
    </location>
</feature>
<feature type="compositionally biased region" description="Polar residues" evidence="1">
    <location>
        <begin position="448"/>
        <end position="458"/>
    </location>
</feature>
<proteinExistence type="predicted"/>
<protein>
    <submittedName>
        <fullName evidence="5">BatD family protein</fullName>
    </submittedName>
</protein>
<keyword evidence="2" id="KW-1133">Transmembrane helix</keyword>
<feature type="region of interest" description="Disordered" evidence="1">
    <location>
        <begin position="434"/>
        <end position="458"/>
    </location>
</feature>
<keyword evidence="2" id="KW-0812">Transmembrane</keyword>
<evidence type="ECO:0000256" key="3">
    <source>
        <dbReference type="SAM" id="SignalP"/>
    </source>
</evidence>
<evidence type="ECO:0000313" key="6">
    <source>
        <dbReference type="Proteomes" id="UP001529491"/>
    </source>
</evidence>
<evidence type="ECO:0000259" key="4">
    <source>
        <dbReference type="Pfam" id="PF25607"/>
    </source>
</evidence>
<dbReference type="Pfam" id="PF25607">
    <property type="entry name" value="DUF7939"/>
    <property type="match status" value="1"/>
</dbReference>
<keyword evidence="3" id="KW-0732">Signal</keyword>
<organism evidence="5 6">
    <name type="scientific">Shewanella youngdeokensis</name>
    <dbReference type="NCBI Taxonomy" id="2999068"/>
    <lineage>
        <taxon>Bacteria</taxon>
        <taxon>Pseudomonadati</taxon>
        <taxon>Pseudomonadota</taxon>
        <taxon>Gammaproteobacteria</taxon>
        <taxon>Alteromonadales</taxon>
        <taxon>Shewanellaceae</taxon>
        <taxon>Shewanella</taxon>
    </lineage>
</organism>
<feature type="compositionally biased region" description="Basic and acidic residues" evidence="1">
    <location>
        <begin position="438"/>
        <end position="447"/>
    </location>
</feature>